<dbReference type="RefSeq" id="WP_132285246.1">
    <property type="nucleotide sequence ID" value="NZ_SKBM01000003.1"/>
</dbReference>
<feature type="coiled-coil region" evidence="1">
    <location>
        <begin position="42"/>
        <end position="76"/>
    </location>
</feature>
<comment type="caution">
    <text evidence="2">The sequence shown here is derived from an EMBL/GenBank/DDBJ whole genome shotgun (WGS) entry which is preliminary data.</text>
</comment>
<evidence type="ECO:0000256" key="1">
    <source>
        <dbReference type="SAM" id="Coils"/>
    </source>
</evidence>
<dbReference type="EMBL" id="SKBM01000003">
    <property type="protein sequence ID" value="TCZ65562.1"/>
    <property type="molecule type" value="Genomic_DNA"/>
</dbReference>
<reference evidence="2 3" key="1">
    <citation type="submission" date="2019-03" db="EMBL/GenBank/DDBJ databases">
        <title>Paracraurococcus aquatilis NE82 genome sequence.</title>
        <authorList>
            <person name="Zhao Y."/>
            <person name="Du Z."/>
        </authorList>
    </citation>
    <scope>NUCLEOTIDE SEQUENCE [LARGE SCALE GENOMIC DNA]</scope>
    <source>
        <strain evidence="2 3">NE82</strain>
    </source>
</reference>
<sequence length="135" mass="14546">MRALPSRRAFLALGAVPALPSAPILPAEGDAVPGLIDGFHRAREAQAELPALEARLRSLCEAVNAAQAAVHELEDRDGYWLDAIQATPARTREEAEAKVALADFLRTYDLDPGMRREFEAAALADLARFQARAAA</sequence>
<evidence type="ECO:0000313" key="2">
    <source>
        <dbReference type="EMBL" id="TCZ65562.1"/>
    </source>
</evidence>
<protein>
    <submittedName>
        <fullName evidence="2">Uncharacterized protein</fullName>
    </submittedName>
</protein>
<dbReference type="Proteomes" id="UP000295023">
    <property type="component" value="Unassembled WGS sequence"/>
</dbReference>
<name>A0A4R4DU42_9PROT</name>
<accession>A0A4R4DU42</accession>
<gene>
    <name evidence="2" type="ORF">EXY23_05175</name>
</gene>
<proteinExistence type="predicted"/>
<evidence type="ECO:0000313" key="3">
    <source>
        <dbReference type="Proteomes" id="UP000295023"/>
    </source>
</evidence>
<keyword evidence="3" id="KW-1185">Reference proteome</keyword>
<dbReference type="AlphaFoldDB" id="A0A4R4DU42"/>
<organism evidence="2 3">
    <name type="scientific">Roseicella aquatilis</name>
    <dbReference type="NCBI Taxonomy" id="2527868"/>
    <lineage>
        <taxon>Bacteria</taxon>
        <taxon>Pseudomonadati</taxon>
        <taxon>Pseudomonadota</taxon>
        <taxon>Alphaproteobacteria</taxon>
        <taxon>Acetobacterales</taxon>
        <taxon>Roseomonadaceae</taxon>
        <taxon>Roseicella</taxon>
    </lineage>
</organism>
<keyword evidence="1" id="KW-0175">Coiled coil</keyword>